<name>A0ACC0E4M9_9BASI</name>
<accession>A0ACC0E4M9</accession>
<protein>
    <submittedName>
        <fullName evidence="1">Uncharacterized protein</fullName>
    </submittedName>
</protein>
<evidence type="ECO:0000313" key="1">
    <source>
        <dbReference type="EMBL" id="KAI7944089.1"/>
    </source>
</evidence>
<reference evidence="2" key="2">
    <citation type="journal article" date="2018" name="Mol. Plant Microbe Interact.">
        <title>Genome sequence resources for the wheat stripe rust pathogen (Puccinia striiformis f. sp. tritici) and the barley stripe rust pathogen (Puccinia striiformis f. sp. hordei).</title>
        <authorList>
            <person name="Xia C."/>
            <person name="Wang M."/>
            <person name="Yin C."/>
            <person name="Cornejo O.E."/>
            <person name="Hulbert S.H."/>
            <person name="Chen X."/>
        </authorList>
    </citation>
    <scope>NUCLEOTIDE SEQUENCE [LARGE SCALE GENOMIC DNA]</scope>
    <source>
        <strain evidence="2">93-210</strain>
    </source>
</reference>
<reference evidence="1 2" key="3">
    <citation type="journal article" date="2022" name="Microbiol. Spectr.">
        <title>Folding features and dynamics of 3D genome architecture in plant fungal pathogens.</title>
        <authorList>
            <person name="Xia C."/>
        </authorList>
    </citation>
    <scope>NUCLEOTIDE SEQUENCE [LARGE SCALE GENOMIC DNA]</scope>
    <source>
        <strain evidence="1 2">93-210</strain>
    </source>
</reference>
<reference evidence="2" key="1">
    <citation type="journal article" date="2018" name="BMC Genomics">
        <title>Genomic insights into host adaptation between the wheat stripe rust pathogen (Puccinia striiformis f. sp. tritici) and the barley stripe rust pathogen (Puccinia striiformis f. sp. hordei).</title>
        <authorList>
            <person name="Xia C."/>
            <person name="Wang M."/>
            <person name="Yin C."/>
            <person name="Cornejo O.E."/>
            <person name="Hulbert S.H."/>
            <person name="Chen X."/>
        </authorList>
    </citation>
    <scope>NUCLEOTIDE SEQUENCE [LARGE SCALE GENOMIC DNA]</scope>
    <source>
        <strain evidence="2">93-210</strain>
    </source>
</reference>
<comment type="caution">
    <text evidence="1">The sequence shown here is derived from an EMBL/GenBank/DDBJ whole genome shotgun (WGS) entry which is preliminary data.</text>
</comment>
<dbReference type="Proteomes" id="UP001060170">
    <property type="component" value="Chromosome 11"/>
</dbReference>
<sequence>MNRATQRVEDKDHDIFCRTSTSPTTSAQQVYDNEWQISTYNTSRQTRAPREGELSPVNT</sequence>
<dbReference type="EMBL" id="CM045875">
    <property type="protein sequence ID" value="KAI7944089.1"/>
    <property type="molecule type" value="Genomic_DNA"/>
</dbReference>
<proteinExistence type="predicted"/>
<organism evidence="1 2">
    <name type="scientific">Puccinia striiformis f. sp. tritici</name>
    <dbReference type="NCBI Taxonomy" id="168172"/>
    <lineage>
        <taxon>Eukaryota</taxon>
        <taxon>Fungi</taxon>
        <taxon>Dikarya</taxon>
        <taxon>Basidiomycota</taxon>
        <taxon>Pucciniomycotina</taxon>
        <taxon>Pucciniomycetes</taxon>
        <taxon>Pucciniales</taxon>
        <taxon>Pucciniaceae</taxon>
        <taxon>Puccinia</taxon>
    </lineage>
</organism>
<evidence type="ECO:0000313" key="2">
    <source>
        <dbReference type="Proteomes" id="UP001060170"/>
    </source>
</evidence>
<keyword evidence="2" id="KW-1185">Reference proteome</keyword>
<gene>
    <name evidence="1" type="ORF">MJO28_011617</name>
</gene>